<evidence type="ECO:0000313" key="3">
    <source>
        <dbReference type="EMBL" id="KAA3763921.1"/>
    </source>
</evidence>
<dbReference type="SUPFAM" id="SSF63829">
    <property type="entry name" value="Calcium-dependent phosphotriesterase"/>
    <property type="match status" value="2"/>
</dbReference>
<comment type="caution">
    <text evidence="3">The sequence shown here is derived from an EMBL/GenBank/DDBJ whole genome shotgun (WGS) entry which is preliminary data.</text>
</comment>
<gene>
    <name evidence="3" type="ORF">F3F73_12980</name>
</gene>
<feature type="domain" description="PorZ N-terminal beta-propeller" evidence="2">
    <location>
        <begin position="46"/>
        <end position="197"/>
    </location>
</feature>
<dbReference type="InterPro" id="IPR015943">
    <property type="entry name" value="WD40/YVTN_repeat-like_dom_sf"/>
</dbReference>
<feature type="chain" id="PRO_5029682075" evidence="1">
    <location>
        <begin position="21"/>
        <end position="775"/>
    </location>
</feature>
<feature type="signal peptide" evidence="1">
    <location>
        <begin position="1"/>
        <end position="20"/>
    </location>
</feature>
<protein>
    <submittedName>
        <fullName evidence="3">Por secretion system protein</fullName>
    </submittedName>
</protein>
<evidence type="ECO:0000313" key="4">
    <source>
        <dbReference type="Proteomes" id="UP000422221"/>
    </source>
</evidence>
<evidence type="ECO:0000256" key="1">
    <source>
        <dbReference type="SAM" id="SignalP"/>
    </source>
</evidence>
<dbReference type="InterPro" id="IPR011110">
    <property type="entry name" value="Reg_prop"/>
</dbReference>
<dbReference type="Pfam" id="PF07494">
    <property type="entry name" value="Reg_prop"/>
    <property type="match status" value="1"/>
</dbReference>
<dbReference type="RefSeq" id="WP_129647783.1">
    <property type="nucleotide sequence ID" value="NZ_CP081899.1"/>
</dbReference>
<reference evidence="3 4" key="1">
    <citation type="journal article" date="2019" name="Nat. Med.">
        <title>A library of human gut bacterial isolates paired with longitudinal multiomics data enables mechanistic microbiome research.</title>
        <authorList>
            <person name="Poyet M."/>
            <person name="Groussin M."/>
            <person name="Gibbons S.M."/>
            <person name="Avila-Pacheco J."/>
            <person name="Jiang X."/>
            <person name="Kearney S.M."/>
            <person name="Perrotta A.R."/>
            <person name="Berdy B."/>
            <person name="Zhao S."/>
            <person name="Lieberman T.D."/>
            <person name="Swanson P.K."/>
            <person name="Smith M."/>
            <person name="Roesemann S."/>
            <person name="Alexander J.E."/>
            <person name="Rich S.A."/>
            <person name="Livny J."/>
            <person name="Vlamakis H."/>
            <person name="Clish C."/>
            <person name="Bullock K."/>
            <person name="Deik A."/>
            <person name="Scott J."/>
            <person name="Pierce K.A."/>
            <person name="Xavier R.J."/>
            <person name="Alm E.J."/>
        </authorList>
    </citation>
    <scope>NUCLEOTIDE SEQUENCE [LARGE SCALE GENOMIC DNA]</scope>
    <source>
        <strain evidence="3 4">BIOML-A10</strain>
    </source>
</reference>
<dbReference type="EMBL" id="VWMK01000012">
    <property type="protein sequence ID" value="KAA3763921.1"/>
    <property type="molecule type" value="Genomic_DNA"/>
</dbReference>
<dbReference type="Proteomes" id="UP000422221">
    <property type="component" value="Unassembled WGS sequence"/>
</dbReference>
<proteinExistence type="predicted"/>
<dbReference type="Gene3D" id="2.130.10.10">
    <property type="entry name" value="YVTN repeat-like/Quinoprotein amine dehydrogenase"/>
    <property type="match status" value="2"/>
</dbReference>
<organism evidence="3 4">
    <name type="scientific">Bacteroides salyersiae</name>
    <dbReference type="NCBI Taxonomy" id="291644"/>
    <lineage>
        <taxon>Bacteria</taxon>
        <taxon>Pseudomonadati</taxon>
        <taxon>Bacteroidota</taxon>
        <taxon>Bacteroidia</taxon>
        <taxon>Bacteroidales</taxon>
        <taxon>Bacteroidaceae</taxon>
        <taxon>Bacteroides</taxon>
    </lineage>
</organism>
<dbReference type="Pfam" id="PF21544">
    <property type="entry name" value="PorZ_N_b_propeller"/>
    <property type="match status" value="1"/>
</dbReference>
<evidence type="ECO:0000259" key="2">
    <source>
        <dbReference type="Pfam" id="PF21544"/>
    </source>
</evidence>
<accession>A0A7J4XI20</accession>
<sequence>MQKKTVFIVISLLIPIIAFAQHAIGSWQTYMSYHNVTHSEPAGTLVYAIGNGSLFSYDKEDTSVQCYQKDNPLSDTDIAYIAYQSKYKTLIIVYSNANIDLLVNDKDVYNLPDYMNKNISLDKDINHIYLKDEYAYLSTSFGIVILNVNKKEISNAYILNKKINSCAVDDAKIYAASSEGLYTGLLTENLLDVNNWNKVSDAEFSYLSIYANELVGSIPSKGIYRINKVDEDNYNYSLLKEGAYSFMYVYGDKLLAGNDTSLALFDGIDKCHYIDHGLGMKHLSFNNGIYWASCSEKGLVGLKYNESSNQFLSTSSYIIPNSPKRNLFHHMNFQDNTLLAVGGSLNYSGVVNPGTFMIFRDGEWINVQEEGIKDITGREYKNLTSAIQDPTDSRHHFASSARQGLYEYKDYKFFKLHSIGEGGLEGIEKISNGMNPNYVSTNGLIYDDDNNLWMVNNGTSNTIKVLKPDGKWVYFNNPDIKAIETFEYIIFDQRGWLWVNSMWNNGSNDFPGFYCLDYNRTIDNVSDDRSIFLKSFVNQDGTSVKIGYCYCLAEDKNGVIWVGTDKGPLVINNPSKVFDPDFYVTQIKVPRNDGTNLADYLLANDAIITICIDGANRKWIGTRGNGVYLLSEDGMETVQHFTAENSPLLSNIIQSIVIDPTSGEVYIGTSKGLNIYQSDATEAEDNFSDAPYAYPNPVRPDYTGVITVTGLVKDSDVKITNTAGKLIHSGTSNGGIFTWNGRNTEGKRVPSGIYFVLAADKDGKQGIATKILMIK</sequence>
<name>A0A7J4XI20_9BACE</name>
<dbReference type="InterPro" id="IPR048954">
    <property type="entry name" value="PorZ_N"/>
</dbReference>
<keyword evidence="1" id="KW-0732">Signal</keyword>
<dbReference type="AlphaFoldDB" id="A0A7J4XI20"/>